<gene>
    <name evidence="1" type="ORF">MCOR_5988</name>
</gene>
<reference evidence="1 2" key="1">
    <citation type="submission" date="2020-06" db="EMBL/GenBank/DDBJ databases">
        <authorList>
            <person name="Li R."/>
            <person name="Bekaert M."/>
        </authorList>
    </citation>
    <scope>NUCLEOTIDE SEQUENCE [LARGE SCALE GENOMIC DNA]</scope>
    <source>
        <strain evidence="2">wild</strain>
    </source>
</reference>
<protein>
    <submittedName>
        <fullName evidence="1">Uncharacterized protein</fullName>
    </submittedName>
</protein>
<keyword evidence="2" id="KW-1185">Reference proteome</keyword>
<dbReference type="EMBL" id="CACVKT020001106">
    <property type="protein sequence ID" value="CAC5365239.1"/>
    <property type="molecule type" value="Genomic_DNA"/>
</dbReference>
<dbReference type="Proteomes" id="UP000507470">
    <property type="component" value="Unassembled WGS sequence"/>
</dbReference>
<sequence>MPFEQPQNLPHYIHKRDLNIKDDRTNVNGMTVNDNDEVLIVDGTRTGGILVYDKNDNYKEVLSCIRSDGAEVYTYSAPDDNTLWNLAVDNNGYVYILIKNPNGDITIGFIILTERTIGIRILTERERLESESYRRENDWNQNLNGQRTIGIRILTER</sequence>
<evidence type="ECO:0000313" key="2">
    <source>
        <dbReference type="Proteomes" id="UP000507470"/>
    </source>
</evidence>
<dbReference type="AlphaFoldDB" id="A0A6J8ABW4"/>
<dbReference type="SUPFAM" id="SSF63829">
    <property type="entry name" value="Calcium-dependent phosphotriesterase"/>
    <property type="match status" value="1"/>
</dbReference>
<proteinExistence type="predicted"/>
<name>A0A6J8ABW4_MYTCO</name>
<accession>A0A6J8ABW4</accession>
<organism evidence="1 2">
    <name type="scientific">Mytilus coruscus</name>
    <name type="common">Sea mussel</name>
    <dbReference type="NCBI Taxonomy" id="42192"/>
    <lineage>
        <taxon>Eukaryota</taxon>
        <taxon>Metazoa</taxon>
        <taxon>Spiralia</taxon>
        <taxon>Lophotrochozoa</taxon>
        <taxon>Mollusca</taxon>
        <taxon>Bivalvia</taxon>
        <taxon>Autobranchia</taxon>
        <taxon>Pteriomorphia</taxon>
        <taxon>Mytilida</taxon>
        <taxon>Mytiloidea</taxon>
        <taxon>Mytilidae</taxon>
        <taxon>Mytilinae</taxon>
        <taxon>Mytilus</taxon>
    </lineage>
</organism>
<evidence type="ECO:0000313" key="1">
    <source>
        <dbReference type="EMBL" id="CAC5365239.1"/>
    </source>
</evidence>